<keyword evidence="2" id="KW-1185">Reference proteome</keyword>
<gene>
    <name evidence="1" type="ORF">M404DRAFT_1009225</name>
</gene>
<evidence type="ECO:0000313" key="1">
    <source>
        <dbReference type="EMBL" id="KIN93042.1"/>
    </source>
</evidence>
<proteinExistence type="predicted"/>
<protein>
    <submittedName>
        <fullName evidence="1">Uncharacterized protein</fullName>
    </submittedName>
</protein>
<reference evidence="2" key="2">
    <citation type="submission" date="2015-01" db="EMBL/GenBank/DDBJ databases">
        <title>Evolutionary Origins and Diversification of the Mycorrhizal Mutualists.</title>
        <authorList>
            <consortium name="DOE Joint Genome Institute"/>
            <consortium name="Mycorrhizal Genomics Consortium"/>
            <person name="Kohler A."/>
            <person name="Kuo A."/>
            <person name="Nagy L.G."/>
            <person name="Floudas D."/>
            <person name="Copeland A."/>
            <person name="Barry K.W."/>
            <person name="Cichocki N."/>
            <person name="Veneault-Fourrey C."/>
            <person name="LaButti K."/>
            <person name="Lindquist E.A."/>
            <person name="Lipzen A."/>
            <person name="Lundell T."/>
            <person name="Morin E."/>
            <person name="Murat C."/>
            <person name="Riley R."/>
            <person name="Ohm R."/>
            <person name="Sun H."/>
            <person name="Tunlid A."/>
            <person name="Henrissat B."/>
            <person name="Grigoriev I.V."/>
            <person name="Hibbett D.S."/>
            <person name="Martin F."/>
        </authorList>
    </citation>
    <scope>NUCLEOTIDE SEQUENCE [LARGE SCALE GENOMIC DNA]</scope>
    <source>
        <strain evidence="2">Marx 270</strain>
    </source>
</reference>
<dbReference type="Proteomes" id="UP000054217">
    <property type="component" value="Unassembled WGS sequence"/>
</dbReference>
<sequence length="96" mass="10689">MVLPFVFTRWSLAVSRVASHHSDRYRGADRFMRTQRHVITFAATHPANISQVDGSNDVKTRLLKPRKAINTSECACGCSSLTNHRSVSAALALNMF</sequence>
<dbReference type="HOGENOM" id="CLU_2360585_0_0_1"/>
<name>A0A0C3I783_PISTI</name>
<evidence type="ECO:0000313" key="2">
    <source>
        <dbReference type="Proteomes" id="UP000054217"/>
    </source>
</evidence>
<organism evidence="1 2">
    <name type="scientific">Pisolithus tinctorius Marx 270</name>
    <dbReference type="NCBI Taxonomy" id="870435"/>
    <lineage>
        <taxon>Eukaryota</taxon>
        <taxon>Fungi</taxon>
        <taxon>Dikarya</taxon>
        <taxon>Basidiomycota</taxon>
        <taxon>Agaricomycotina</taxon>
        <taxon>Agaricomycetes</taxon>
        <taxon>Agaricomycetidae</taxon>
        <taxon>Boletales</taxon>
        <taxon>Sclerodermatineae</taxon>
        <taxon>Pisolithaceae</taxon>
        <taxon>Pisolithus</taxon>
    </lineage>
</organism>
<reference evidence="1 2" key="1">
    <citation type="submission" date="2014-04" db="EMBL/GenBank/DDBJ databases">
        <authorList>
            <consortium name="DOE Joint Genome Institute"/>
            <person name="Kuo A."/>
            <person name="Kohler A."/>
            <person name="Costa M.D."/>
            <person name="Nagy L.G."/>
            <person name="Floudas D."/>
            <person name="Copeland A."/>
            <person name="Barry K.W."/>
            <person name="Cichocki N."/>
            <person name="Veneault-Fourrey C."/>
            <person name="LaButti K."/>
            <person name="Lindquist E.A."/>
            <person name="Lipzen A."/>
            <person name="Lundell T."/>
            <person name="Morin E."/>
            <person name="Murat C."/>
            <person name="Sun H."/>
            <person name="Tunlid A."/>
            <person name="Henrissat B."/>
            <person name="Grigoriev I.V."/>
            <person name="Hibbett D.S."/>
            <person name="Martin F."/>
            <person name="Nordberg H.P."/>
            <person name="Cantor M.N."/>
            <person name="Hua S.X."/>
        </authorList>
    </citation>
    <scope>NUCLEOTIDE SEQUENCE [LARGE SCALE GENOMIC DNA]</scope>
    <source>
        <strain evidence="1 2">Marx 270</strain>
    </source>
</reference>
<dbReference type="EMBL" id="KN832243">
    <property type="protein sequence ID" value="KIN93042.1"/>
    <property type="molecule type" value="Genomic_DNA"/>
</dbReference>
<dbReference type="InParanoid" id="A0A0C3I783"/>
<accession>A0A0C3I783</accession>
<dbReference type="AlphaFoldDB" id="A0A0C3I783"/>